<evidence type="ECO:0000313" key="14">
    <source>
        <dbReference type="Proteomes" id="UP000181985"/>
    </source>
</evidence>
<dbReference type="InterPro" id="IPR005835">
    <property type="entry name" value="NTP_transferase_dom"/>
</dbReference>
<dbReference type="Pfam" id="PF01050">
    <property type="entry name" value="MannoseP_isomer"/>
    <property type="match status" value="1"/>
</dbReference>
<dbReference type="InterPro" id="IPR001538">
    <property type="entry name" value="Man6P_isomerase-2_C"/>
</dbReference>
<keyword evidence="5 13" id="KW-0548">Nucleotidyltransferase</keyword>
<dbReference type="InterPro" id="IPR049577">
    <property type="entry name" value="GMPP_N"/>
</dbReference>
<dbReference type="KEGG" id="hsi:BOX17_12200"/>
<dbReference type="InterPro" id="IPR011051">
    <property type="entry name" value="RmlC_Cupin_sf"/>
</dbReference>
<dbReference type="InterPro" id="IPR014710">
    <property type="entry name" value="RmlC-like_jellyroll"/>
</dbReference>
<keyword evidence="14" id="KW-1185">Reference proteome</keyword>
<feature type="domain" description="MannoseP isomerase/GMP-like beta-helix" evidence="12">
    <location>
        <begin position="294"/>
        <end position="347"/>
    </location>
</feature>
<sequence length="470" mass="51246">MPVFTPVILAGGNGVRLWPLSRRQRPKQFLSLDGEGSLLANTLARLEGLGTAPPIVICQEEHRFLAAEQLRQAGASEARLLLEPEGRGTAPAIALAALLARREGRREPLLVLPSDHHLADDQAFRSALESAERLAGAGHLVAFGVVPTRAETGYGYLQAGEALGEAGFAVARFVEKPDPATAERFLADGDHFWNSGMFVLRPEDYLDSLEALAPAMLAACRGAMDGAVVDLDFLRPDARAFLESPADSIDVAVMERTDRAAMVPLAAGWSDIGSWQALWETLPRDADANVLRGDVVCEESRGLMVHAESRLVAALGVQDLVIVETDDAVLVADRARSQQLRGLVERLEAGGRGETRFTTTVHRPWGHYRTVDAGPRYQVKRITVRPGARLSLQLHHHRAEHWVVVRGTARVTLDEEVFLVGENASTFIPVGRVHCLENPGLIPLELIEVQSGSYLSEDDIVRLDDCYGRE</sequence>
<name>A0A1J0VI19_9GAMM</name>
<dbReference type="PANTHER" id="PTHR46390:SF1">
    <property type="entry name" value="MANNOSE-1-PHOSPHATE GUANYLYLTRANSFERASE"/>
    <property type="match status" value="1"/>
</dbReference>
<evidence type="ECO:0000256" key="1">
    <source>
        <dbReference type="ARBA" id="ARBA00004823"/>
    </source>
</evidence>
<dbReference type="Pfam" id="PF22640">
    <property type="entry name" value="ManC_GMP_beta-helix"/>
    <property type="match status" value="1"/>
</dbReference>
<protein>
    <recommendedName>
        <fullName evidence="3">mannose-1-phosphate guanylyltransferase</fullName>
        <ecNumber evidence="3">2.7.7.13</ecNumber>
    </recommendedName>
</protein>
<evidence type="ECO:0000256" key="6">
    <source>
        <dbReference type="ARBA" id="ARBA00022741"/>
    </source>
</evidence>
<dbReference type="InterPro" id="IPR051161">
    <property type="entry name" value="Mannose-6P_isomerase_type2"/>
</dbReference>
<feature type="domain" description="Mannose-6-phosphate isomerase type II C-terminal" evidence="11">
    <location>
        <begin position="352"/>
        <end position="465"/>
    </location>
</feature>
<dbReference type="GO" id="GO:0016853">
    <property type="term" value="F:isomerase activity"/>
    <property type="evidence" value="ECO:0007669"/>
    <property type="project" value="UniProtKB-KW"/>
</dbReference>
<dbReference type="InterPro" id="IPR054566">
    <property type="entry name" value="ManC/GMP-like_b-helix"/>
</dbReference>
<dbReference type="AlphaFoldDB" id="A0A1J0VI19"/>
<keyword evidence="13" id="KW-0413">Isomerase</keyword>
<dbReference type="FunFam" id="3.90.550.10:FF:000046">
    <property type="entry name" value="Mannose-1-phosphate guanylyltransferase (GDP)"/>
    <property type="match status" value="1"/>
</dbReference>
<dbReference type="CDD" id="cd02213">
    <property type="entry name" value="cupin_PMI_typeII_C"/>
    <property type="match status" value="1"/>
</dbReference>
<evidence type="ECO:0000259" key="11">
    <source>
        <dbReference type="Pfam" id="PF01050"/>
    </source>
</evidence>
<comment type="similarity">
    <text evidence="2 9">Belongs to the mannose-6-phosphate isomerase type 2 family.</text>
</comment>
<dbReference type="GO" id="GO:0005525">
    <property type="term" value="F:GTP binding"/>
    <property type="evidence" value="ECO:0007669"/>
    <property type="project" value="UniProtKB-KW"/>
</dbReference>
<evidence type="ECO:0000256" key="2">
    <source>
        <dbReference type="ARBA" id="ARBA00006115"/>
    </source>
</evidence>
<dbReference type="EMBL" id="CP018139">
    <property type="protein sequence ID" value="APE31646.1"/>
    <property type="molecule type" value="Genomic_DNA"/>
</dbReference>
<dbReference type="InterPro" id="IPR006375">
    <property type="entry name" value="Man1P_GuaTrfase/Man6P_Isoase"/>
</dbReference>
<dbReference type="CDD" id="cd02509">
    <property type="entry name" value="GDP-M1P_Guanylyltransferase"/>
    <property type="match status" value="1"/>
</dbReference>
<dbReference type="GO" id="GO:0000271">
    <property type="term" value="P:polysaccharide biosynthetic process"/>
    <property type="evidence" value="ECO:0007669"/>
    <property type="project" value="InterPro"/>
</dbReference>
<dbReference type="FunFam" id="2.60.120.10:FF:000032">
    <property type="entry name" value="Mannose-1-phosphate guanylyltransferase/mannose-6-phosphate isomerase"/>
    <property type="match status" value="1"/>
</dbReference>
<dbReference type="SUPFAM" id="SSF51182">
    <property type="entry name" value="RmlC-like cupins"/>
    <property type="match status" value="1"/>
</dbReference>
<dbReference type="InterPro" id="IPR029044">
    <property type="entry name" value="Nucleotide-diphossugar_trans"/>
</dbReference>
<comment type="pathway">
    <text evidence="1">Nucleotide-sugar biosynthesis; GDP-alpha-D-mannose biosynthesis; GDP-alpha-D-mannose from alpha-D-mannose 1-phosphate (GTP route): step 1/1.</text>
</comment>
<dbReference type="Gene3D" id="3.90.550.10">
    <property type="entry name" value="Spore Coat Polysaccharide Biosynthesis Protein SpsA, Chain A"/>
    <property type="match status" value="1"/>
</dbReference>
<dbReference type="GO" id="GO:0009298">
    <property type="term" value="P:GDP-mannose biosynthetic process"/>
    <property type="evidence" value="ECO:0007669"/>
    <property type="project" value="UniProtKB-UniPathway"/>
</dbReference>
<keyword evidence="7" id="KW-0342">GTP-binding</keyword>
<dbReference type="GO" id="GO:0004475">
    <property type="term" value="F:mannose-1-phosphate guanylyltransferase (GTP) activity"/>
    <property type="evidence" value="ECO:0007669"/>
    <property type="project" value="UniProtKB-EC"/>
</dbReference>
<dbReference type="Gene3D" id="2.60.120.10">
    <property type="entry name" value="Jelly Rolls"/>
    <property type="match status" value="1"/>
</dbReference>
<dbReference type="UniPathway" id="UPA00126">
    <property type="reaction ID" value="UER00930"/>
</dbReference>
<keyword evidence="4 13" id="KW-0808">Transferase</keyword>
<evidence type="ECO:0000256" key="4">
    <source>
        <dbReference type="ARBA" id="ARBA00022679"/>
    </source>
</evidence>
<comment type="catalytic activity">
    <reaction evidence="8">
        <text>alpha-D-mannose 1-phosphate + GTP + H(+) = GDP-alpha-D-mannose + diphosphate</text>
        <dbReference type="Rhea" id="RHEA:15229"/>
        <dbReference type="ChEBI" id="CHEBI:15378"/>
        <dbReference type="ChEBI" id="CHEBI:33019"/>
        <dbReference type="ChEBI" id="CHEBI:37565"/>
        <dbReference type="ChEBI" id="CHEBI:57527"/>
        <dbReference type="ChEBI" id="CHEBI:58409"/>
        <dbReference type="EC" id="2.7.7.13"/>
    </reaction>
</comment>
<evidence type="ECO:0000259" key="10">
    <source>
        <dbReference type="Pfam" id="PF00483"/>
    </source>
</evidence>
<organism evidence="13 14">
    <name type="scientific">Halomonas aestuarii</name>
    <dbReference type="NCBI Taxonomy" id="1897729"/>
    <lineage>
        <taxon>Bacteria</taxon>
        <taxon>Pseudomonadati</taxon>
        <taxon>Pseudomonadota</taxon>
        <taxon>Gammaproteobacteria</taxon>
        <taxon>Oceanospirillales</taxon>
        <taxon>Halomonadaceae</taxon>
        <taxon>Halomonas</taxon>
    </lineage>
</organism>
<dbReference type="Pfam" id="PF00483">
    <property type="entry name" value="NTP_transferase"/>
    <property type="match status" value="1"/>
</dbReference>
<feature type="domain" description="Nucleotidyl transferase" evidence="10">
    <location>
        <begin position="6"/>
        <end position="284"/>
    </location>
</feature>
<dbReference type="PANTHER" id="PTHR46390">
    <property type="entry name" value="MANNOSE-1-PHOSPHATE GUANYLYLTRANSFERASE"/>
    <property type="match status" value="1"/>
</dbReference>
<keyword evidence="6" id="KW-0547">Nucleotide-binding</keyword>
<dbReference type="NCBIfam" id="TIGR01479">
    <property type="entry name" value="GMP_PMI"/>
    <property type="match status" value="1"/>
</dbReference>
<evidence type="ECO:0000256" key="7">
    <source>
        <dbReference type="ARBA" id="ARBA00023134"/>
    </source>
</evidence>
<evidence type="ECO:0000256" key="9">
    <source>
        <dbReference type="RuleBase" id="RU004190"/>
    </source>
</evidence>
<dbReference type="EC" id="2.7.7.13" evidence="3"/>
<evidence type="ECO:0000313" key="13">
    <source>
        <dbReference type="EMBL" id="APE31646.1"/>
    </source>
</evidence>
<evidence type="ECO:0000259" key="12">
    <source>
        <dbReference type="Pfam" id="PF22640"/>
    </source>
</evidence>
<accession>A0A1J0VI19</accession>
<evidence type="ECO:0000256" key="3">
    <source>
        <dbReference type="ARBA" id="ARBA00012387"/>
    </source>
</evidence>
<dbReference type="SUPFAM" id="SSF53448">
    <property type="entry name" value="Nucleotide-diphospho-sugar transferases"/>
    <property type="match status" value="1"/>
</dbReference>
<gene>
    <name evidence="13" type="ORF">BOX17_12200</name>
</gene>
<proteinExistence type="inferred from homology"/>
<evidence type="ECO:0000256" key="5">
    <source>
        <dbReference type="ARBA" id="ARBA00022695"/>
    </source>
</evidence>
<reference evidence="14" key="1">
    <citation type="submission" date="2016-11" db="EMBL/GenBank/DDBJ databases">
        <title>Halolamina sediminis sp. nov., an extremely halophilic archaeon isolated from solar salt.</title>
        <authorList>
            <person name="Koh H.-W."/>
            <person name="Rani S."/>
            <person name="Park S.-J."/>
        </authorList>
    </citation>
    <scope>NUCLEOTIDE SEQUENCE [LARGE SCALE GENOMIC DNA]</scope>
    <source>
        <strain evidence="14">Hb3</strain>
    </source>
</reference>
<evidence type="ECO:0000256" key="8">
    <source>
        <dbReference type="ARBA" id="ARBA00047343"/>
    </source>
</evidence>
<dbReference type="Proteomes" id="UP000181985">
    <property type="component" value="Chromosome"/>
</dbReference>